<dbReference type="InterPro" id="IPR000254">
    <property type="entry name" value="CBD"/>
</dbReference>
<keyword evidence="5 17" id="KW-0732">Signal</keyword>
<dbReference type="Proteomes" id="UP000077266">
    <property type="component" value="Unassembled WGS sequence"/>
</dbReference>
<dbReference type="Gene3D" id="2.70.50.70">
    <property type="match status" value="1"/>
</dbReference>
<dbReference type="AlphaFoldDB" id="A0A165IDI1"/>
<evidence type="ECO:0000256" key="5">
    <source>
        <dbReference type="ARBA" id="ARBA00022729"/>
    </source>
</evidence>
<name>A0A165IDI1_EXIGL</name>
<gene>
    <name evidence="19" type="ORF">EXIGLDRAFT_674276</name>
</gene>
<evidence type="ECO:0000256" key="14">
    <source>
        <dbReference type="ARBA" id="ARBA00045077"/>
    </source>
</evidence>
<dbReference type="InterPro" id="IPR035971">
    <property type="entry name" value="CBD_sf"/>
</dbReference>
<dbReference type="PANTHER" id="PTHR33353">
    <property type="entry name" value="PUTATIVE (AFU_ORTHOLOGUE AFUA_1G12560)-RELATED"/>
    <property type="match status" value="1"/>
</dbReference>
<dbReference type="PANTHER" id="PTHR33353:SF9">
    <property type="entry name" value="ENDOGLUCANASE II"/>
    <property type="match status" value="1"/>
</dbReference>
<protein>
    <recommendedName>
        <fullName evidence="15">AA9 family lytic polysaccharide monooxygenase</fullName>
        <ecNumber evidence="15">1.14.99.56</ecNumber>
    </recommendedName>
    <alternativeName>
        <fullName evidence="15">Endo-beta-1,4-glucanase</fullName>
    </alternativeName>
    <alternativeName>
        <fullName evidence="15">Glycosyl hydrolase 61 family protein</fullName>
    </alternativeName>
</protein>
<keyword evidence="6 15" id="KW-0136">Cellulose degradation</keyword>
<keyword evidence="12 15" id="KW-0624">Polysaccharide degradation</keyword>
<comment type="subcellular location">
    <subcellularLocation>
        <location evidence="2 15">Secreted</location>
    </subcellularLocation>
</comment>
<keyword evidence="11 15" id="KW-0119">Carbohydrate metabolism</keyword>
<keyword evidence="10 15" id="KW-1015">Disulfide bond</keyword>
<dbReference type="OrthoDB" id="3238762at2759"/>
<reference evidence="19 20" key="1">
    <citation type="journal article" date="2016" name="Mol. Biol. Evol.">
        <title>Comparative Genomics of Early-Diverging Mushroom-Forming Fungi Provides Insights into the Origins of Lignocellulose Decay Capabilities.</title>
        <authorList>
            <person name="Nagy L.G."/>
            <person name="Riley R."/>
            <person name="Tritt A."/>
            <person name="Adam C."/>
            <person name="Daum C."/>
            <person name="Floudas D."/>
            <person name="Sun H."/>
            <person name="Yadav J.S."/>
            <person name="Pangilinan J."/>
            <person name="Larsson K.H."/>
            <person name="Matsuura K."/>
            <person name="Barry K."/>
            <person name="Labutti K."/>
            <person name="Kuo R."/>
            <person name="Ohm R.A."/>
            <person name="Bhattacharya S.S."/>
            <person name="Shirouzu T."/>
            <person name="Yoshinaga Y."/>
            <person name="Martin F.M."/>
            <person name="Grigoriev I.V."/>
            <person name="Hibbett D.S."/>
        </authorList>
    </citation>
    <scope>NUCLEOTIDE SEQUENCE [LARGE SCALE GENOMIC DNA]</scope>
    <source>
        <strain evidence="19 20">HHB12029</strain>
    </source>
</reference>
<evidence type="ECO:0000259" key="18">
    <source>
        <dbReference type="PROSITE" id="PS51164"/>
    </source>
</evidence>
<keyword evidence="8" id="KW-0186">Copper</keyword>
<evidence type="ECO:0000256" key="4">
    <source>
        <dbReference type="ARBA" id="ARBA00022723"/>
    </source>
</evidence>
<accession>A0A165IDI1</accession>
<evidence type="ECO:0000256" key="10">
    <source>
        <dbReference type="ARBA" id="ARBA00023157"/>
    </source>
</evidence>
<feature type="domain" description="CBM1" evidence="18">
    <location>
        <begin position="293"/>
        <end position="330"/>
    </location>
</feature>
<dbReference type="Pfam" id="PF03443">
    <property type="entry name" value="AA9"/>
    <property type="match status" value="1"/>
</dbReference>
<keyword evidence="20" id="KW-1185">Reference proteome</keyword>
<feature type="chain" id="PRO_5007859258" description="AA9 family lytic polysaccharide monooxygenase" evidence="17">
    <location>
        <begin position="19"/>
        <end position="330"/>
    </location>
</feature>
<dbReference type="InParanoid" id="A0A165IDI1"/>
<dbReference type="GO" id="GO:0030248">
    <property type="term" value="F:cellulose binding"/>
    <property type="evidence" value="ECO:0007669"/>
    <property type="project" value="UniProtKB-UniRule"/>
</dbReference>
<evidence type="ECO:0000256" key="7">
    <source>
        <dbReference type="ARBA" id="ARBA00023002"/>
    </source>
</evidence>
<feature type="region of interest" description="Disordered" evidence="16">
    <location>
        <begin position="266"/>
        <end position="292"/>
    </location>
</feature>
<dbReference type="GO" id="GO:0004497">
    <property type="term" value="F:monooxygenase activity"/>
    <property type="evidence" value="ECO:0007669"/>
    <property type="project" value="UniProtKB-KW"/>
</dbReference>
<evidence type="ECO:0000256" key="3">
    <source>
        <dbReference type="ARBA" id="ARBA00022525"/>
    </source>
</evidence>
<evidence type="ECO:0000256" key="13">
    <source>
        <dbReference type="ARBA" id="ARBA00044502"/>
    </source>
</evidence>
<dbReference type="EMBL" id="KV425993">
    <property type="protein sequence ID" value="KZV93254.1"/>
    <property type="molecule type" value="Genomic_DNA"/>
</dbReference>
<evidence type="ECO:0000256" key="8">
    <source>
        <dbReference type="ARBA" id="ARBA00023008"/>
    </source>
</evidence>
<feature type="signal peptide" evidence="17">
    <location>
        <begin position="1"/>
        <end position="18"/>
    </location>
</feature>
<sequence length="330" mass="33705">MFTRQALLATALAASASAHATWQQLWINNVDFGGSCVRHVASNNPVQAVTSADMACNIAAASAPNTCAVKAGDTLSVEMHQQAGDRSCASEAIGGQHYGPIMIYLAKVSNAATAVGASSNWFKISEGGLMSNNPDYFANQVLNDNCGHWTFKLPSDIAPGDYLLRAETIALHTASTSGQAQFYMSCYQLQISGTGTASPPTVKIPGAYSASDPGILVNIHQNLTTYKIPGPTPYGVPAATIATTAWPSTPTINTANLPKADFTTLPGGAATATGGPTSTASGGATSTGSAPQATQTKFGQCGGTGYTGPTVCEAGSTCTAVSPPYYSQCT</sequence>
<evidence type="ECO:0000256" key="9">
    <source>
        <dbReference type="ARBA" id="ARBA00023033"/>
    </source>
</evidence>
<evidence type="ECO:0000256" key="2">
    <source>
        <dbReference type="ARBA" id="ARBA00004613"/>
    </source>
</evidence>
<evidence type="ECO:0000256" key="11">
    <source>
        <dbReference type="ARBA" id="ARBA00023277"/>
    </source>
</evidence>
<evidence type="ECO:0000256" key="17">
    <source>
        <dbReference type="SAM" id="SignalP"/>
    </source>
</evidence>
<dbReference type="GO" id="GO:0046872">
    <property type="term" value="F:metal ion binding"/>
    <property type="evidence" value="ECO:0007669"/>
    <property type="project" value="UniProtKB-KW"/>
</dbReference>
<comment type="catalytic activity">
    <reaction evidence="14 15">
        <text>[(1-&gt;4)-beta-D-glucosyl]n+m + reduced acceptor + O2 = 4-dehydro-beta-D-glucosyl-[(1-&gt;4)-beta-D-glucosyl]n-1 + [(1-&gt;4)-beta-D-glucosyl]m + acceptor + H2O.</text>
        <dbReference type="EC" id="1.14.99.56"/>
    </reaction>
</comment>
<keyword evidence="9" id="KW-0503">Monooxygenase</keyword>
<keyword evidence="3 15" id="KW-0964">Secreted</keyword>
<keyword evidence="4" id="KW-0479">Metal-binding</keyword>
<comment type="cofactor">
    <cofactor evidence="1">
        <name>Cu(2+)</name>
        <dbReference type="ChEBI" id="CHEBI:29036"/>
    </cofactor>
</comment>
<evidence type="ECO:0000256" key="12">
    <source>
        <dbReference type="ARBA" id="ARBA00023326"/>
    </source>
</evidence>
<dbReference type="GO" id="GO:0008810">
    <property type="term" value="F:cellulase activity"/>
    <property type="evidence" value="ECO:0007669"/>
    <property type="project" value="UniProtKB-UniRule"/>
</dbReference>
<dbReference type="Pfam" id="PF00734">
    <property type="entry name" value="CBM_1"/>
    <property type="match status" value="1"/>
</dbReference>
<dbReference type="InterPro" id="IPR049892">
    <property type="entry name" value="AA9"/>
</dbReference>
<evidence type="ECO:0000256" key="15">
    <source>
        <dbReference type="RuleBase" id="RU368122"/>
    </source>
</evidence>
<dbReference type="CDD" id="cd21175">
    <property type="entry name" value="LPMO_AA9"/>
    <property type="match status" value="1"/>
</dbReference>
<dbReference type="STRING" id="1314781.A0A165IDI1"/>
<dbReference type="SUPFAM" id="SSF57180">
    <property type="entry name" value="Cellulose-binding domain"/>
    <property type="match status" value="1"/>
</dbReference>
<evidence type="ECO:0000256" key="1">
    <source>
        <dbReference type="ARBA" id="ARBA00001973"/>
    </source>
</evidence>
<comment type="similarity">
    <text evidence="13">Belongs to the polysaccharide monooxygenase AA9 family.</text>
</comment>
<dbReference type="EC" id="1.14.99.56" evidence="15"/>
<evidence type="ECO:0000256" key="16">
    <source>
        <dbReference type="SAM" id="MobiDB-lite"/>
    </source>
</evidence>
<proteinExistence type="inferred from homology"/>
<keyword evidence="7" id="KW-0560">Oxidoreductase</keyword>
<dbReference type="GO" id="GO:0030245">
    <property type="term" value="P:cellulose catabolic process"/>
    <property type="evidence" value="ECO:0007669"/>
    <property type="project" value="UniProtKB-UniRule"/>
</dbReference>
<evidence type="ECO:0000313" key="20">
    <source>
        <dbReference type="Proteomes" id="UP000077266"/>
    </source>
</evidence>
<dbReference type="InterPro" id="IPR005103">
    <property type="entry name" value="AA9_LPMO"/>
</dbReference>
<organism evidence="19 20">
    <name type="scientific">Exidia glandulosa HHB12029</name>
    <dbReference type="NCBI Taxonomy" id="1314781"/>
    <lineage>
        <taxon>Eukaryota</taxon>
        <taxon>Fungi</taxon>
        <taxon>Dikarya</taxon>
        <taxon>Basidiomycota</taxon>
        <taxon>Agaricomycotina</taxon>
        <taxon>Agaricomycetes</taxon>
        <taxon>Auriculariales</taxon>
        <taxon>Exidiaceae</taxon>
        <taxon>Exidia</taxon>
    </lineage>
</organism>
<dbReference type="GO" id="GO:0005576">
    <property type="term" value="C:extracellular region"/>
    <property type="evidence" value="ECO:0007669"/>
    <property type="project" value="UniProtKB-SubCell"/>
</dbReference>
<dbReference type="PROSITE" id="PS51164">
    <property type="entry name" value="CBM1_2"/>
    <property type="match status" value="1"/>
</dbReference>
<comment type="function">
    <text evidence="15">Lytic polysaccharide monooxygenase (LMPO) that depolymerizes crystalline and amorphous polysaccharides via the oxidation of scissile alpha- or beta-(1-4)-glycosidic bonds, yielding C1 and/or C4 oxidation products. Catalysis by LPMOs requires the reduction of the active-site copper from Cu(II) to Cu(I) by a reducing agent and H(2)O(2) or O(2) as a cosubstrate.</text>
</comment>
<comment type="domain">
    <text evidence="15">Has a modular structure: an endo-beta-1,4-glucanase catalytic module at the N-terminus, a linker rich in serines and threonines, and a C-terminal carbohydrate-binding module (CBM).</text>
</comment>
<evidence type="ECO:0000256" key="6">
    <source>
        <dbReference type="ARBA" id="ARBA00023001"/>
    </source>
</evidence>
<dbReference type="SMART" id="SM00236">
    <property type="entry name" value="fCBD"/>
    <property type="match status" value="1"/>
</dbReference>
<evidence type="ECO:0000313" key="19">
    <source>
        <dbReference type="EMBL" id="KZV93254.1"/>
    </source>
</evidence>